<name>A0A6V8PJS6_9ACTN</name>
<evidence type="ECO:0000313" key="1">
    <source>
        <dbReference type="EMBL" id="GFP31964.1"/>
    </source>
</evidence>
<organism evidence="1 3">
    <name type="scientific">Candidatus Hakubella thermalkaliphila</name>
    <dbReference type="NCBI Taxonomy" id="2754717"/>
    <lineage>
        <taxon>Bacteria</taxon>
        <taxon>Bacillati</taxon>
        <taxon>Actinomycetota</taxon>
        <taxon>Actinomycetota incertae sedis</taxon>
        <taxon>Candidatus Hakubellales</taxon>
        <taxon>Candidatus Hakubellaceae</taxon>
        <taxon>Candidatus Hakubella</taxon>
    </lineage>
</organism>
<sequence>MKFLKNWAEAKRTSLVGAIRQAIEAMREMSMSYNYREDPLYKMDASFDSKLGDLAANHDKYLYEKAN</sequence>
<evidence type="ECO:0000313" key="4">
    <source>
        <dbReference type="Proteomes" id="UP000576480"/>
    </source>
</evidence>
<dbReference type="EMBL" id="BLSA01000019">
    <property type="protein sequence ID" value="GFP31964.1"/>
    <property type="molecule type" value="Genomic_DNA"/>
</dbReference>
<accession>A0A6V8PJS6</accession>
<proteinExistence type="predicted"/>
<dbReference type="EMBL" id="BLSB01000003">
    <property type="protein sequence ID" value="GFP34341.1"/>
    <property type="molecule type" value="Genomic_DNA"/>
</dbReference>
<gene>
    <name evidence="1" type="ORF">HKBW3S42_00270</name>
    <name evidence="2" type="ORF">HKBW3S43_00134</name>
</gene>
<reference evidence="3 4" key="1">
    <citation type="journal article" date="2020" name="Front. Microbiol.">
        <title>Single-cell genomics of novel Actinobacteria with the Wood-Ljungdahl pathway discovered in a serpentinizing system.</title>
        <authorList>
            <person name="Merino N."/>
            <person name="Kawai M."/>
            <person name="Boyd E.S."/>
            <person name="Colman D.R."/>
            <person name="McGlynn S.E."/>
            <person name="Nealson K.H."/>
            <person name="Kurokawa K."/>
            <person name="Hongoh Y."/>
        </authorList>
    </citation>
    <scope>NUCLEOTIDE SEQUENCE [LARGE SCALE GENOMIC DNA]</scope>
    <source>
        <strain evidence="1 3">S42</strain>
        <strain evidence="2 4">S43</strain>
    </source>
</reference>
<dbReference type="AlphaFoldDB" id="A0A6V8PJS6"/>
<dbReference type="Proteomes" id="UP000568877">
    <property type="component" value="Unassembled WGS sequence"/>
</dbReference>
<evidence type="ECO:0000313" key="2">
    <source>
        <dbReference type="EMBL" id="GFP34341.1"/>
    </source>
</evidence>
<dbReference type="Proteomes" id="UP000576480">
    <property type="component" value="Unassembled WGS sequence"/>
</dbReference>
<protein>
    <submittedName>
        <fullName evidence="1">Uncharacterized protein</fullName>
    </submittedName>
</protein>
<evidence type="ECO:0000313" key="3">
    <source>
        <dbReference type="Proteomes" id="UP000568877"/>
    </source>
</evidence>
<comment type="caution">
    <text evidence="1">The sequence shown here is derived from an EMBL/GenBank/DDBJ whole genome shotgun (WGS) entry which is preliminary data.</text>
</comment>